<proteinExistence type="inferred from homology"/>
<dbReference type="InterPro" id="IPR012756">
    <property type="entry name" value="DNA-dir_RpoC2_beta_pp"/>
</dbReference>
<dbReference type="EC" id="2.7.7.6" evidence="8"/>
<dbReference type="GO" id="GO:0003677">
    <property type="term" value="F:DNA binding"/>
    <property type="evidence" value="ECO:0007669"/>
    <property type="project" value="UniProtKB-UniRule"/>
</dbReference>
<sequence>MVQTNSSLKNKEIFWNFCFEKSKLKTFILWFYLTYGEHKSIELLEQLKNLGFEYATKAGVSIGIDDLKIPPHKPLLLAKAEKENIRSISQFEKGELTGVERFQRLINTWHETSEKIKQEVVNHFESTDILNPVYMMAFSGARGNISQVRQLVGMRGLMADPKGQIIDFPIRSNFREGLTLTEYIISTYGARKGIVDTALRTANAGYLTRRLVDVAQHVIVSNLDCGTKRGIYLKDMKEGKKTLISVSNRLIGRVLAKDIDIITKENRDAGAQSSKPMEMTKIGYRNQEITSTLATRIAQLLTSSNEETLVVGRGTPRINSGKNVVHTGVYVRSPLTCETKRLVCQLCYGWNLGQTKLVSIGEAVGVLAAQSIGEPGTQLTMRTFHTGGVFAGDITDQIKAPFDGKINYLTAIPGTLIRNSEGQIAFLTKVDGGFVLSNQNVLISDLERLKYTNSDTGPKSRIATASSLPPPLEDKGGGVTAPFFIPTKEAVKKATDPLRDAAEDDADLLLGKKNQEILTNQQPVLNKDKLDLKHYKIPAFSVLFCKNGENVKEKQILAQISSVDKIEKDDAEQKIKSDLEGQIRVRNLSLITKINEYEDTVSTINNWGQVWLLEGKIYELPIKSNFFPKIGDFINKKTLMNKTILYFFTGNKFDSTSARKSAEEIVEKSLDSIKRAPRDFNTTSLTQTDSYKNLKKTNEKNQTKSFNKIGLEEKKQINTPSFLSSFSSPFVIKRYHKTGVSNTKNRKQIKVFSSLSSVKKLGASKSNKFGTFKFNELNKQRVNLSYYVLKPVFLYQTNKIYWRIQKSQTREFALVQNKGQKTLRDNPIYQRGTKYNEQLIEKFLDFSFNKLLYKKTSPGYFFLKNIQSDITYIEDNNFKLVKCFLPCALGMKKTSELIHQKSLNSSFPNDSYTPLDLNPGAAGGFDTWSKNESNTVSLASIGSSSLGKPLLYNLDTERGFSILKRSHILKSFTGGTTNMAKPIIYISLPYSIQNTENIANSNSLMSQNSESSSLLFLAQNGFQLNTKAKKKYFSAGTNFFSRLQSSSEGIQSSVNTFGGTRNALPPRTKNEESRQPEQTNRLARSVSQNPGYSIGVPRDFAGINGASFRSLFNGRGAHKQGIAHLESFSGITASIKRSKIKSTLKSPWLPELLPQPASKTKKPKTMGVIWSKFLISEKQQKFYPHRFAKDQKRPESYGPTNVSNPTRSHEKRGVATPVAFIESSVFEKTKAKNEENTEYQNTKMLFLPFCKNKKYPINLTPLFLAGMQSGRNMLNLITNMTLSIKPSSLEFLSSDWALFISKSLCPVSLMDYVQKPKRGFYDLGQQKVKSTVQTKSRNKILQNAQKSLQNTLSLTPSVYYPLYSKRLTNNKKEVNTPIYHYSTKDRASHTTNGVLPLFGLGYIRPADKNDNFFKRNINLLISAIKLNSSVKKSLNLFFYYFCKQNKILRQTRIEKTFYYDPHLDQNPQMKSEKTISVILKKMFFQYNFMLFLNSPIHYYSTLQNNYFGKSEGFSHSVVGSAVEDEDQRVAPETGLVFNLFDRSSPFTPQRGVSRRQGGASAKTLHETTRNIMSGVSGYTKGSNSGSLQQKKPFGTKSRRLKGEPAKNGIKNDQNSFFNIAKKTEKELYSYKTITKVKMQEEFLISNQPLEALSLDPQARLLIFGKVFDARSLGTATPRPSFLFPRNTKLHSVPLSSTFRSTGFFKTGTLVGQGGNRHTSVPSTLAEVTEHSDKSTISLEEKNQSVPIPPEKQDKQIIPAEPNHVPSTEEVKITYPSKKGLDSTQLENFTVKHWVKNKKPRFTVPIKNNTPGLFLKNKNEAQHLLEVPSNISHSLIVGTDKLNFVDTNVSSDKSGNIETTHFSDEGATFGNNIILTHTKNGNYIQSYFLKISMANNSLKDGFFLLAQNYKNSFILNLNKVAPYSKSQLLLGHLGRPTRHQPQAKKTKFIRFLRSKGKEPWAKPICFICPNISLSARDSSSRHSSAVLPFGTKAGTAAEDKGRDSLSITNQEPLSSIGLACIQGANVETSKINQVERLFDLGSASGKKRTQAKKNSNTRQYLKYLKSYNRQRETNYFYQVQTFENSLPHFLYLSKLFPNLNINILTNPSMENVFRVKDYLAAIKTKTLNKQFGRLLPVLPDLLGPIDAKTSWPFHYPPLSSTGGAAPDSESQSLNFDRGASWSHSVIQSVSQSFLGANGKKPQEPIASLGLKNGTKRTEELSTQQEWSDDNNDYRTIPLVGEPGTEYPRKISYSLPTLLQLTVMDPKVFAYYPQTTEYNITICSKKKGLLNKTCNISLNLFSLLSIKRNLNLLTGKTGPTDSMPVRSINSSSRVSKPLSGFIHSSVFCRNKKGAVNSPPVEDTGGERKEYIHSKAGSLLGNSILPVPKLLREVGQPFGIKIEGTKNQANKKIRGDRKSTPTRMAAKHTIMTGQASPDPVQLINLITKKKRYQETNLLKVLMRNKKLFYLPFLDSTLLPLQFQKVVNTLLKGPFFGLTDAGKTVRSLMGNKRLSYNLFVRRNSMISSSLVNYLAKNQFKNNSKLFSTIRQTTNQRINTGITGAHESHGIRAGHISEGFKIEKPFFRKKRSIYGYISPFLARRRDSTSYSKKKWKPSSTHLIPSCLILTKTNLIGFSLSSKIFNPSNMDLVESSKTSTCLPSPSTTEVDTLLLNHETRGEELKQTQFPVNSDGQTSSPREIPSKTFRKEEFQSSNTSLNSSWSSHQKGPKSSLLPSGLAEESSVVFDRRNIPANEEIYRLQAQPPKDILIRFNKKTLKVIGLKINYSNTVLESQYLSLDTKNSKQGMSERESEDRGTAMAIQQKEIRELNDNEKSVSLYNSEQILAPTDPLLGSHSITQMQKMKKAKLNAIISKSGSYPFNEFPQSAHRTGLNPIKTQLNGDFNAKHIITNVPVGSFLMFGDKIENENIPSSSMPSLVLKTRIPKSGQLIHKSVKKVIFRNALSLLASSGSVMHVTNGDFIKKNTPLLTLSFQRIKTGDIVQGIPKIEQYFEARTTKGGRLFKNSIPFLLKECFQRYRWIYPNDLAVKKSVCRIQQLLVDGILRVYKSQGVTIADKHVEIIVKQMTSKVQILNGGQSGFLPGELIDLDFALWLREKLTSPNNRFSQVNSLPALQQGLDYTELQNSPTRIKTGASPVASVGPKFRDSVHSSTSLSKPLSEPSGALFVAPHYSSAELGDTGMTQPLPLLPAKAPRDSVRKGTPTRLNPQDIIMDGIERSNRTLDVQEISIPKQIPQGPLLSEQIIPELDSGKFVPTVGTELFKQTNDNFLVMNIKKKTTEKVVKKINQIEFIPIILGISRASLEVESFLSAASFQHTKKVLSQAALFKKKDFLKGLKENVMIGNLMPAGTGFISPQ</sequence>
<feature type="compositionally biased region" description="Polar residues" evidence="9">
    <location>
        <begin position="2680"/>
        <end position="2694"/>
    </location>
</feature>
<comment type="similarity">
    <text evidence="8">Belongs to the RNA polymerase beta' chain family. RpoC2 subfamily.</text>
</comment>
<dbReference type="InterPro" id="IPR038120">
    <property type="entry name" value="Rpb1_funnel_sf"/>
</dbReference>
<evidence type="ECO:0000256" key="1">
    <source>
        <dbReference type="ARBA" id="ARBA00022478"/>
    </source>
</evidence>
<feature type="region of interest" description="Disordered" evidence="9">
    <location>
        <begin position="2678"/>
        <end position="2733"/>
    </location>
</feature>
<comment type="function">
    <text evidence="8">DNA-dependent RNA polymerase catalyzes the transcription of DNA into RNA using the four ribonucleoside triphosphates as substrates.</text>
</comment>
<dbReference type="GeneID" id="26378993"/>
<keyword evidence="5 8" id="KW-0479">Metal-binding</keyword>
<dbReference type="PANTHER" id="PTHR19376">
    <property type="entry name" value="DNA-DIRECTED RNA POLYMERASE"/>
    <property type="match status" value="1"/>
</dbReference>
<dbReference type="GO" id="GO:0006351">
    <property type="term" value="P:DNA-templated transcription"/>
    <property type="evidence" value="ECO:0007669"/>
    <property type="project" value="UniProtKB-UniRule"/>
</dbReference>
<geneLocation type="chloroplast" evidence="12"/>
<evidence type="ECO:0000256" key="5">
    <source>
        <dbReference type="ARBA" id="ARBA00022723"/>
    </source>
</evidence>
<dbReference type="Gene3D" id="1.10.150.390">
    <property type="match status" value="1"/>
</dbReference>
<dbReference type="GO" id="GO:0008270">
    <property type="term" value="F:zinc ion binding"/>
    <property type="evidence" value="ECO:0007669"/>
    <property type="project" value="UniProtKB-UniRule"/>
</dbReference>
<feature type="binding site" evidence="8">
    <location>
        <position position="344"/>
    </location>
    <ligand>
        <name>Zn(2+)</name>
        <dbReference type="ChEBI" id="CHEBI:29105"/>
    </ligand>
</feature>
<feature type="region of interest" description="Disordered" evidence="9">
    <location>
        <begin position="1547"/>
        <end position="1566"/>
    </location>
</feature>
<evidence type="ECO:0000256" key="7">
    <source>
        <dbReference type="ARBA" id="ARBA00023163"/>
    </source>
</evidence>
<evidence type="ECO:0000259" key="10">
    <source>
        <dbReference type="Pfam" id="PF04998"/>
    </source>
</evidence>
<dbReference type="InterPro" id="IPR042102">
    <property type="entry name" value="RNA_pol_Rpb1_3_sf"/>
</dbReference>
<feature type="domain" description="RNA polymerase Rpb1" evidence="10">
    <location>
        <begin position="3046"/>
        <end position="3095"/>
    </location>
</feature>
<keyword evidence="1 8" id="KW-0240">DNA-directed RNA polymerase</keyword>
<evidence type="ECO:0000256" key="6">
    <source>
        <dbReference type="ARBA" id="ARBA00022833"/>
    </source>
</evidence>
<comment type="catalytic activity">
    <reaction evidence="8">
        <text>RNA(n) + a ribonucleoside 5'-triphosphate = RNA(n+1) + diphosphate</text>
        <dbReference type="Rhea" id="RHEA:21248"/>
        <dbReference type="Rhea" id="RHEA-COMP:14527"/>
        <dbReference type="Rhea" id="RHEA-COMP:17342"/>
        <dbReference type="ChEBI" id="CHEBI:33019"/>
        <dbReference type="ChEBI" id="CHEBI:61557"/>
        <dbReference type="ChEBI" id="CHEBI:140395"/>
        <dbReference type="EC" id="2.7.7.6"/>
    </reaction>
</comment>
<dbReference type="Gene3D" id="1.10.132.30">
    <property type="match status" value="1"/>
</dbReference>
<feature type="region of interest" description="Disordered" evidence="9">
    <location>
        <begin position="1054"/>
        <end position="1088"/>
    </location>
</feature>
<dbReference type="InterPro" id="IPR045867">
    <property type="entry name" value="DNA-dir_RpoC_beta_prime"/>
</dbReference>
<dbReference type="InterPro" id="IPR007081">
    <property type="entry name" value="RNA_pol_Rpb1_5"/>
</dbReference>
<protein>
    <recommendedName>
        <fullName evidence="8">DNA-directed RNA polymerase subunit beta''</fullName>
        <ecNumber evidence="8">2.7.7.6</ecNumber>
    </recommendedName>
    <alternativeName>
        <fullName evidence="8">PEP</fullName>
    </alternativeName>
    <alternativeName>
        <fullName evidence="8">Plastid-encoded RNA polymerase subunit beta''</fullName>
        <shortName evidence="8">RNA polymerase subunit beta''</shortName>
    </alternativeName>
</protein>
<evidence type="ECO:0000313" key="12">
    <source>
        <dbReference type="EMBL" id="ALO63454.1"/>
    </source>
</evidence>
<comment type="subcellular location">
    <subcellularLocation>
        <location evidence="8">Plastid</location>
        <location evidence="8">Chloroplast</location>
    </subcellularLocation>
</comment>
<feature type="compositionally biased region" description="Polar residues" evidence="9">
    <location>
        <begin position="1076"/>
        <end position="1088"/>
    </location>
</feature>
<evidence type="ECO:0000256" key="4">
    <source>
        <dbReference type="ARBA" id="ARBA00022695"/>
    </source>
</evidence>
<feature type="binding site" evidence="8">
    <location>
        <position position="225"/>
    </location>
    <ligand>
        <name>Zn(2+)</name>
        <dbReference type="ChEBI" id="CHEBI:29105"/>
    </ligand>
</feature>
<keyword evidence="4 8" id="KW-0548">Nucleotidyltransferase</keyword>
<gene>
    <name evidence="8 12" type="primary">rpoC2</name>
</gene>
<dbReference type="HAMAP" id="MF_01324">
    <property type="entry name" value="RNApol_bact_RpoC2"/>
    <property type="match status" value="1"/>
</dbReference>
<evidence type="ECO:0000256" key="2">
    <source>
        <dbReference type="ARBA" id="ARBA00022640"/>
    </source>
</evidence>
<dbReference type="Pfam" id="PF05000">
    <property type="entry name" value="RNA_pol_Rpb1_4"/>
    <property type="match status" value="1"/>
</dbReference>
<dbReference type="EMBL" id="KT625420">
    <property type="protein sequence ID" value="ALO63454.1"/>
    <property type="molecule type" value="Genomic_DNA"/>
</dbReference>
<dbReference type="RefSeq" id="YP_009185136.1">
    <property type="nucleotide sequence ID" value="NC_028585.1"/>
</dbReference>
<evidence type="ECO:0000256" key="9">
    <source>
        <dbReference type="SAM" id="MobiDB-lite"/>
    </source>
</evidence>
<keyword evidence="6 8" id="KW-0862">Zinc</keyword>
<feature type="region of interest" description="Disordered" evidence="9">
    <location>
        <begin position="1572"/>
        <end position="1608"/>
    </location>
</feature>
<dbReference type="PANTHER" id="PTHR19376:SF68">
    <property type="entry name" value="DNA-DIRECTED RNA POLYMERASE SUBUNIT BETA"/>
    <property type="match status" value="1"/>
</dbReference>
<dbReference type="GO" id="GO:0009507">
    <property type="term" value="C:chloroplast"/>
    <property type="evidence" value="ECO:0007669"/>
    <property type="project" value="UniProtKB-SubCell"/>
</dbReference>
<name>A0A0S2LPY8_STACE</name>
<keyword evidence="7 8" id="KW-0804">Transcription</keyword>
<feature type="domain" description="RNA polymerase Rpb1" evidence="11">
    <location>
        <begin position="97"/>
        <end position="174"/>
    </location>
</feature>
<feature type="compositionally biased region" description="Polar residues" evidence="9">
    <location>
        <begin position="1579"/>
        <end position="1589"/>
    </location>
</feature>
<evidence type="ECO:0000256" key="3">
    <source>
        <dbReference type="ARBA" id="ARBA00022679"/>
    </source>
</evidence>
<dbReference type="Gene3D" id="1.10.274.100">
    <property type="entry name" value="RNA polymerase Rpb1, domain 3"/>
    <property type="match status" value="1"/>
</dbReference>
<dbReference type="Gene3D" id="1.10.1790.20">
    <property type="match status" value="1"/>
</dbReference>
<accession>A0A0S2LPY8</accession>
<dbReference type="Pfam" id="PF04998">
    <property type="entry name" value="RNA_pol_Rpb1_5"/>
    <property type="match status" value="2"/>
</dbReference>
<feature type="binding site" evidence="8">
    <location>
        <position position="347"/>
    </location>
    <ligand>
        <name>Zn(2+)</name>
        <dbReference type="ChEBI" id="CHEBI:29105"/>
    </ligand>
</feature>
<reference evidence="12" key="1">
    <citation type="journal article" date="2015" name="BMC Evol. Biol.">
        <title>Chloroplast phylogenomic analysis of chlorophyte green algae identifies a novel lineage sister to the Sphaeropleales (Chlorophyceae).</title>
        <authorList>
            <person name="Lemieux C."/>
            <person name="Vincent A.T."/>
            <person name="Labarre A."/>
            <person name="Otis C."/>
            <person name="Turmel M."/>
        </authorList>
    </citation>
    <scope>NUCLEOTIDE SEQUENCE</scope>
</reference>
<organism evidence="12">
    <name type="scientific">Staurocarteria cerasiformis</name>
    <name type="common">Green alga</name>
    <name type="synonym">Carteria cerasiformis</name>
    <dbReference type="NCBI Taxonomy" id="69401"/>
    <lineage>
        <taxon>Eukaryota</taxon>
        <taxon>Viridiplantae</taxon>
        <taxon>Chlorophyta</taxon>
        <taxon>core chlorophytes</taxon>
        <taxon>Chlorophyceae</taxon>
        <taxon>CS clade</taxon>
        <taxon>Chlamydomonadales</taxon>
        <taxon>Chlamydomonadaceae</taxon>
        <taxon>Staurocarteria</taxon>
    </lineage>
</organism>
<dbReference type="GO" id="GO:0000428">
    <property type="term" value="C:DNA-directed RNA polymerase complex"/>
    <property type="evidence" value="ECO:0007669"/>
    <property type="project" value="UniProtKB-KW"/>
</dbReference>
<feature type="binding site" evidence="8">
    <location>
        <position position="337"/>
    </location>
    <ligand>
        <name>Zn(2+)</name>
        <dbReference type="ChEBI" id="CHEBI:29105"/>
    </ligand>
</feature>
<comment type="subunit">
    <text evidence="8">In plastids the minimal PEP RNA polymerase catalytic core is composed of four subunits: alpha, beta, beta', and beta''. When a (nuclear-encoded) sigma factor is associated with the core the holoenzyme is formed, which can initiate transcription.</text>
</comment>
<keyword evidence="3 8" id="KW-0808">Transferase</keyword>
<keyword evidence="12" id="KW-0150">Chloroplast</keyword>
<feature type="domain" description="RNA polymerase Rpb1" evidence="10">
    <location>
        <begin position="177"/>
        <end position="511"/>
    </location>
</feature>
<dbReference type="GO" id="GO:0003899">
    <property type="term" value="F:DNA-directed RNA polymerase activity"/>
    <property type="evidence" value="ECO:0007669"/>
    <property type="project" value="UniProtKB-UniRule"/>
</dbReference>
<feature type="compositionally biased region" description="Low complexity" evidence="9">
    <location>
        <begin position="2709"/>
        <end position="2720"/>
    </location>
</feature>
<dbReference type="SUPFAM" id="SSF64484">
    <property type="entry name" value="beta and beta-prime subunits of DNA dependent RNA-polymerase"/>
    <property type="match status" value="2"/>
</dbReference>
<comment type="cofactor">
    <cofactor evidence="8">
        <name>Zn(2+)</name>
        <dbReference type="ChEBI" id="CHEBI:29105"/>
    </cofactor>
    <text evidence="8">Binds 1 Zn(2+) ion per subunit.</text>
</comment>
<feature type="region of interest" description="Disordered" evidence="9">
    <location>
        <begin position="1187"/>
        <end position="1213"/>
    </location>
</feature>
<evidence type="ECO:0000259" key="11">
    <source>
        <dbReference type="Pfam" id="PF05000"/>
    </source>
</evidence>
<feature type="region of interest" description="Disordered" evidence="9">
    <location>
        <begin position="3144"/>
        <end position="3174"/>
    </location>
</feature>
<evidence type="ECO:0000256" key="8">
    <source>
        <dbReference type="HAMAP-Rule" id="MF_01324"/>
    </source>
</evidence>
<keyword evidence="2 12" id="KW-0934">Plastid</keyword>
<dbReference type="InterPro" id="IPR007083">
    <property type="entry name" value="RNA_pol_Rpb1_4"/>
</dbReference>